<dbReference type="GO" id="GO:0043190">
    <property type="term" value="C:ATP-binding cassette (ABC) transporter complex"/>
    <property type="evidence" value="ECO:0007669"/>
    <property type="project" value="InterPro"/>
</dbReference>
<evidence type="ECO:0000259" key="4">
    <source>
        <dbReference type="PROSITE" id="PS50893"/>
    </source>
</evidence>
<dbReference type="InterPro" id="IPR050093">
    <property type="entry name" value="ABC_SmlMolc_Importer"/>
</dbReference>
<evidence type="ECO:0000313" key="5">
    <source>
        <dbReference type="EMBL" id="ABC21302.1"/>
    </source>
</evidence>
<keyword evidence="1" id="KW-0813">Transport</keyword>
<dbReference type="InterPro" id="IPR027417">
    <property type="entry name" value="P-loop_NTPase"/>
</dbReference>
<gene>
    <name evidence="5" type="ordered locus">Rru_A0497</name>
</gene>
<sequence length="366" mass="39252">MLGICSSGASTNSMAYLDLKDLHKAFGAARVVSDFTLAVERGEFVSFLGPSGCGKTTVLRMIGGFETPSSGRILIDGQDVTALTPARRKVGMVFQAYALFPNLTVAENVAFGLKVAREPASQTARRVDEMLELIKLPQLKDRYPYQLSGGQQQRVALARALAVRPKILLLDEPLSALDAKIRVSLREEIRAVQRELGITTVFVTHDQEEALSMSDRVVVMHNGRADQVGAPFEIYNAPKTRFVASFVGTLNLLEGVALAPDRLTIEGQGITTTRGLAGAAVGATVSLALRPEAIGPLPTPERTNKLEATVVDVGFQGALVRVKVAVGRQSLTYVTFNAPNSPPPERGTALTLWFGPDDVLVLADEA</sequence>
<dbReference type="Gene3D" id="3.40.50.300">
    <property type="entry name" value="P-loop containing nucleotide triphosphate hydrolases"/>
    <property type="match status" value="1"/>
</dbReference>
<dbReference type="EnsemblBacteria" id="ABC21302">
    <property type="protein sequence ID" value="ABC21302"/>
    <property type="gene ID" value="Rru_A0497"/>
</dbReference>
<dbReference type="FunFam" id="3.40.50.300:FF:000425">
    <property type="entry name" value="Probable ABC transporter, ATP-binding subunit"/>
    <property type="match status" value="1"/>
</dbReference>
<name>Q2RX43_RHORT</name>
<evidence type="ECO:0000313" key="6">
    <source>
        <dbReference type="Proteomes" id="UP000001929"/>
    </source>
</evidence>
<feature type="domain" description="ABC transporter" evidence="4">
    <location>
        <begin position="17"/>
        <end position="247"/>
    </location>
</feature>
<dbReference type="InterPro" id="IPR013611">
    <property type="entry name" value="Transp-assoc_OB_typ2"/>
</dbReference>
<keyword evidence="6" id="KW-1185">Reference proteome</keyword>
<proteinExistence type="predicted"/>
<dbReference type="GO" id="GO:0022857">
    <property type="term" value="F:transmembrane transporter activity"/>
    <property type="evidence" value="ECO:0007669"/>
    <property type="project" value="InterPro"/>
</dbReference>
<dbReference type="PROSITE" id="PS00211">
    <property type="entry name" value="ABC_TRANSPORTER_1"/>
    <property type="match status" value="1"/>
</dbReference>
<dbReference type="AlphaFoldDB" id="Q2RX43"/>
<dbReference type="KEGG" id="rru:Rru_A0497"/>
<keyword evidence="3" id="KW-0067">ATP-binding</keyword>
<dbReference type="SMART" id="SM00382">
    <property type="entry name" value="AAA"/>
    <property type="match status" value="1"/>
</dbReference>
<dbReference type="SUPFAM" id="SSF52540">
    <property type="entry name" value="P-loop containing nucleoside triphosphate hydrolases"/>
    <property type="match status" value="1"/>
</dbReference>
<dbReference type="Proteomes" id="UP000001929">
    <property type="component" value="Chromosome"/>
</dbReference>
<dbReference type="Pfam" id="PF00005">
    <property type="entry name" value="ABC_tran"/>
    <property type="match status" value="1"/>
</dbReference>
<dbReference type="GO" id="GO:0005524">
    <property type="term" value="F:ATP binding"/>
    <property type="evidence" value="ECO:0007669"/>
    <property type="project" value="UniProtKB-KW"/>
</dbReference>
<accession>Q2RX43</accession>
<dbReference type="Pfam" id="PF08402">
    <property type="entry name" value="TOBE_2"/>
    <property type="match status" value="1"/>
</dbReference>
<evidence type="ECO:0000256" key="3">
    <source>
        <dbReference type="ARBA" id="ARBA00022840"/>
    </source>
</evidence>
<dbReference type="GO" id="GO:0016887">
    <property type="term" value="F:ATP hydrolysis activity"/>
    <property type="evidence" value="ECO:0007669"/>
    <property type="project" value="InterPro"/>
</dbReference>
<dbReference type="PANTHER" id="PTHR42781:SF4">
    <property type="entry name" value="SPERMIDINE_PUTRESCINE IMPORT ATP-BINDING PROTEIN POTA"/>
    <property type="match status" value="1"/>
</dbReference>
<dbReference type="PATRIC" id="fig|269796.9.peg.553"/>
<dbReference type="eggNOG" id="COG3842">
    <property type="taxonomic scope" value="Bacteria"/>
</dbReference>
<dbReference type="EC" id="3.6.3.25" evidence="5"/>
<keyword evidence="5" id="KW-0378">Hydrolase</keyword>
<protein>
    <submittedName>
        <fullName evidence="5">ABC transporter component</fullName>
        <ecNumber evidence="5">3.6.3.25</ecNumber>
    </submittedName>
</protein>
<dbReference type="HOGENOM" id="CLU_000604_1_1_5"/>
<dbReference type="STRING" id="269796.Rru_A0497"/>
<keyword evidence="2" id="KW-0547">Nucleotide-binding</keyword>
<reference evidence="5 6" key="1">
    <citation type="journal article" date="2011" name="Stand. Genomic Sci.">
        <title>Complete genome sequence of Rhodospirillum rubrum type strain (S1).</title>
        <authorList>
            <person name="Munk A.C."/>
            <person name="Copeland A."/>
            <person name="Lucas S."/>
            <person name="Lapidus A."/>
            <person name="Del Rio T.G."/>
            <person name="Barry K."/>
            <person name="Detter J.C."/>
            <person name="Hammon N."/>
            <person name="Israni S."/>
            <person name="Pitluck S."/>
            <person name="Brettin T."/>
            <person name="Bruce D."/>
            <person name="Han C."/>
            <person name="Tapia R."/>
            <person name="Gilna P."/>
            <person name="Schmutz J."/>
            <person name="Larimer F."/>
            <person name="Land M."/>
            <person name="Kyrpides N.C."/>
            <person name="Mavromatis K."/>
            <person name="Richardson P."/>
            <person name="Rohde M."/>
            <person name="Goker M."/>
            <person name="Klenk H.P."/>
            <person name="Zhang Y."/>
            <person name="Roberts G.P."/>
            <person name="Reslewic S."/>
            <person name="Schwartz D.C."/>
        </authorList>
    </citation>
    <scope>NUCLEOTIDE SEQUENCE [LARGE SCALE GENOMIC DNA]</scope>
    <source>
        <strain evidence="6">ATCC 11170 / ATH 1.1.1 / DSM 467 / LMG 4362 / NCIMB 8255 / S1</strain>
    </source>
</reference>
<dbReference type="EMBL" id="CP000230">
    <property type="protein sequence ID" value="ABC21302.1"/>
    <property type="molecule type" value="Genomic_DNA"/>
</dbReference>
<dbReference type="InterPro" id="IPR008995">
    <property type="entry name" value="Mo/tungstate-bd_C_term_dom"/>
</dbReference>
<dbReference type="PROSITE" id="PS50893">
    <property type="entry name" value="ABC_TRANSPORTER_2"/>
    <property type="match status" value="1"/>
</dbReference>
<dbReference type="InterPro" id="IPR003439">
    <property type="entry name" value="ABC_transporter-like_ATP-bd"/>
</dbReference>
<evidence type="ECO:0000256" key="1">
    <source>
        <dbReference type="ARBA" id="ARBA00022448"/>
    </source>
</evidence>
<dbReference type="GO" id="GO:0015697">
    <property type="term" value="P:quaternary ammonium group transport"/>
    <property type="evidence" value="ECO:0007669"/>
    <property type="project" value="UniProtKB-ARBA"/>
</dbReference>
<organism evidence="5 6">
    <name type="scientific">Rhodospirillum rubrum (strain ATCC 11170 / ATH 1.1.1 / DSM 467 / LMG 4362 / NCIMB 8255 / S1)</name>
    <dbReference type="NCBI Taxonomy" id="269796"/>
    <lineage>
        <taxon>Bacteria</taxon>
        <taxon>Pseudomonadati</taxon>
        <taxon>Pseudomonadota</taxon>
        <taxon>Alphaproteobacteria</taxon>
        <taxon>Rhodospirillales</taxon>
        <taxon>Rhodospirillaceae</taxon>
        <taxon>Rhodospirillum</taxon>
    </lineage>
</organism>
<dbReference type="Gene3D" id="2.40.50.100">
    <property type="match status" value="1"/>
</dbReference>
<dbReference type="InterPro" id="IPR003593">
    <property type="entry name" value="AAA+_ATPase"/>
</dbReference>
<dbReference type="PhylomeDB" id="Q2RX43"/>
<dbReference type="InterPro" id="IPR017871">
    <property type="entry name" value="ABC_transporter-like_CS"/>
</dbReference>
<dbReference type="PANTHER" id="PTHR42781">
    <property type="entry name" value="SPERMIDINE/PUTRESCINE IMPORT ATP-BINDING PROTEIN POTA"/>
    <property type="match status" value="1"/>
</dbReference>
<dbReference type="SUPFAM" id="SSF50331">
    <property type="entry name" value="MOP-like"/>
    <property type="match status" value="1"/>
</dbReference>
<evidence type="ECO:0000256" key="2">
    <source>
        <dbReference type="ARBA" id="ARBA00022741"/>
    </source>
</evidence>